<dbReference type="SUPFAM" id="SSF116734">
    <property type="entry name" value="DNA methylase specificity domain"/>
    <property type="match status" value="2"/>
</dbReference>
<keyword evidence="2" id="KW-0680">Restriction system</keyword>
<evidence type="ECO:0000256" key="2">
    <source>
        <dbReference type="ARBA" id="ARBA00022747"/>
    </source>
</evidence>
<dbReference type="Gene3D" id="3.90.220.20">
    <property type="entry name" value="DNA methylase specificity domains"/>
    <property type="match status" value="2"/>
</dbReference>
<feature type="domain" description="Type I restriction modification DNA specificity" evidence="5">
    <location>
        <begin position="192"/>
        <end position="282"/>
    </location>
</feature>
<evidence type="ECO:0000313" key="6">
    <source>
        <dbReference type="EMBL" id="VVZ94574.1"/>
    </source>
</evidence>
<protein>
    <submittedName>
        <fullName evidence="6">Type-1 restriction enzyme EcoKI specificity protein</fullName>
    </submittedName>
</protein>
<accession>A0A5K1HYF3</accession>
<comment type="similarity">
    <text evidence="1">Belongs to the type-I restriction system S methylase family.</text>
</comment>
<keyword evidence="7" id="KW-1185">Reference proteome</keyword>
<dbReference type="CDD" id="cd17261">
    <property type="entry name" value="RMtype1_S_EcoKI-TRD2-CR2_like"/>
    <property type="match status" value="1"/>
</dbReference>
<evidence type="ECO:0000256" key="1">
    <source>
        <dbReference type="ARBA" id="ARBA00010923"/>
    </source>
</evidence>
<dbReference type="PANTHER" id="PTHR43140">
    <property type="entry name" value="TYPE-1 RESTRICTION ENZYME ECOKI SPECIFICITY PROTEIN"/>
    <property type="match status" value="1"/>
</dbReference>
<sequence length="542" mass="60486">MSARELITEHLDLWTGAVTHKSSAGRGRNGKIELTGIKKLRELILELAVRGKLVEQDPNDEPASVLLERIAEEKARLVKEGRIRKPRMLPEITEEEMPFELPEGWSWARLGNISQINPRNDADDEIIASFIPMPMITTSFHGEHEQEARSWREIKKGYTHFADGDIAIAKITPCFENSKAAVFRNLESGIGAGTTELHVARPYEGTLNQLFILLCLKSPRFLSNGENKMTGSAGQKRVPKDFFAGEPLPFPPLAEQNRIVEKVDELMALCDRLEQQVGDQLEAHEVLVDTLLDALISSADAAEVAKNWARIAEHFDTLFTTEASIDKLKVSTLDLAAKGRLVPFYKDEKPLKKILSFGPRNGFSPKECNHATGYKALKLGATTKGKLDLNESKNVEVDVDNSSHLWLRHGDILIQRGNASSHVGCNVMISEDHPGFIYPDLMMKIRVKEEADPRFISLYLSAPKSRQFMWKRMTGTSGTMPKISKKVVEAIPIALPDMATQQATIEKVDELMALCDQLKARLSEVGETRTYLAEAVVEQAVQ</sequence>
<dbReference type="Pfam" id="PF01420">
    <property type="entry name" value="Methylase_S"/>
    <property type="match status" value="2"/>
</dbReference>
<keyword evidence="4" id="KW-0175">Coiled coil</keyword>
<organism evidence="6 7">
    <name type="scientific">Halomonas lysinitropha</name>
    <dbReference type="NCBI Taxonomy" id="2607506"/>
    <lineage>
        <taxon>Bacteria</taxon>
        <taxon>Pseudomonadati</taxon>
        <taxon>Pseudomonadota</taxon>
        <taxon>Gammaproteobacteria</taxon>
        <taxon>Oceanospirillales</taxon>
        <taxon>Halomonadaceae</taxon>
        <taxon>Halomonas</taxon>
    </lineage>
</organism>
<name>A0A5K1HYF3_9GAMM</name>
<dbReference type="AlphaFoldDB" id="A0A5K1HYF3"/>
<feature type="domain" description="Type I restriction modification DNA specificity" evidence="5">
    <location>
        <begin position="385"/>
        <end position="522"/>
    </location>
</feature>
<evidence type="ECO:0000259" key="5">
    <source>
        <dbReference type="Pfam" id="PF01420"/>
    </source>
</evidence>
<dbReference type="InterPro" id="IPR051212">
    <property type="entry name" value="Type-I_RE_S_subunit"/>
</dbReference>
<dbReference type="GO" id="GO:0009307">
    <property type="term" value="P:DNA restriction-modification system"/>
    <property type="evidence" value="ECO:0007669"/>
    <property type="project" value="UniProtKB-KW"/>
</dbReference>
<dbReference type="Proteomes" id="UP000326725">
    <property type="component" value="Unassembled WGS sequence"/>
</dbReference>
<dbReference type="RefSeq" id="WP_151442332.1">
    <property type="nucleotide sequence ID" value="NZ_CABVOU010000019.1"/>
</dbReference>
<dbReference type="InterPro" id="IPR000055">
    <property type="entry name" value="Restrct_endonuc_typeI_TRD"/>
</dbReference>
<dbReference type="CDD" id="cd17260">
    <property type="entry name" value="RMtype1_S_EcoEI-TRD1-CR1_like"/>
    <property type="match status" value="1"/>
</dbReference>
<dbReference type="InterPro" id="IPR044946">
    <property type="entry name" value="Restrct_endonuc_typeI_TRD_sf"/>
</dbReference>
<evidence type="ECO:0000256" key="3">
    <source>
        <dbReference type="ARBA" id="ARBA00023125"/>
    </source>
</evidence>
<dbReference type="PANTHER" id="PTHR43140:SF1">
    <property type="entry name" value="TYPE I RESTRICTION ENZYME ECOKI SPECIFICITY SUBUNIT"/>
    <property type="match status" value="1"/>
</dbReference>
<proteinExistence type="inferred from homology"/>
<keyword evidence="3" id="KW-0238">DNA-binding</keyword>
<dbReference type="GO" id="GO:0003677">
    <property type="term" value="F:DNA binding"/>
    <property type="evidence" value="ECO:0007669"/>
    <property type="project" value="UniProtKB-KW"/>
</dbReference>
<feature type="coiled-coil region" evidence="4">
    <location>
        <begin position="256"/>
        <end position="283"/>
    </location>
</feature>
<gene>
    <name evidence="6" type="primary">hsdS_1</name>
    <name evidence="6" type="ORF">HALO32_00627</name>
</gene>
<dbReference type="EMBL" id="CABVOU010000019">
    <property type="protein sequence ID" value="VVZ94574.1"/>
    <property type="molecule type" value="Genomic_DNA"/>
</dbReference>
<evidence type="ECO:0000256" key="4">
    <source>
        <dbReference type="SAM" id="Coils"/>
    </source>
</evidence>
<evidence type="ECO:0000313" key="7">
    <source>
        <dbReference type="Proteomes" id="UP000326725"/>
    </source>
</evidence>
<reference evidence="6 7" key="1">
    <citation type="submission" date="2019-09" db="EMBL/GenBank/DDBJ databases">
        <authorList>
            <person name="Criscuolo A."/>
        </authorList>
    </citation>
    <scope>NUCLEOTIDE SEQUENCE [LARGE SCALE GENOMIC DNA]</scope>
    <source>
        <strain evidence="7">3(2)</strain>
    </source>
</reference>